<comment type="caution">
    <text evidence="2">The sequence shown here is derived from an EMBL/GenBank/DDBJ whole genome shotgun (WGS) entry which is preliminary data.</text>
</comment>
<evidence type="ECO:0000313" key="3">
    <source>
        <dbReference type="Proteomes" id="UP001500795"/>
    </source>
</evidence>
<protein>
    <submittedName>
        <fullName evidence="2">FixH family protein</fullName>
    </submittedName>
</protein>
<keyword evidence="3" id="KW-1185">Reference proteome</keyword>
<reference evidence="3" key="1">
    <citation type="journal article" date="2019" name="Int. J. Syst. Evol. Microbiol.">
        <title>The Global Catalogue of Microorganisms (GCM) 10K type strain sequencing project: providing services to taxonomists for standard genome sequencing and annotation.</title>
        <authorList>
            <consortium name="The Broad Institute Genomics Platform"/>
            <consortium name="The Broad Institute Genome Sequencing Center for Infectious Disease"/>
            <person name="Wu L."/>
            <person name="Ma J."/>
        </authorList>
    </citation>
    <scope>NUCLEOTIDE SEQUENCE [LARGE SCALE GENOMIC DNA]</scope>
    <source>
        <strain evidence="3">JCM 17110</strain>
    </source>
</reference>
<sequence>MQRPWFQQFWPWFLIILPLCAVAASLYTFYIATKGADSMVVDDYYKKGKAINQDLSELRKAVELGLVAELRYRDGELTLRLEGEHNNGEALRLRFIHPTQAERDFGALLTSDAHGVYRYRPENQGLQGQWNARIEAFDGRWRLQKRVTLPIPDRLVIRAGG</sequence>
<gene>
    <name evidence="2" type="ORF">GCM10022394_06490</name>
</gene>
<dbReference type="InterPro" id="IPR008620">
    <property type="entry name" value="FixH"/>
</dbReference>
<evidence type="ECO:0000256" key="1">
    <source>
        <dbReference type="SAM" id="Phobius"/>
    </source>
</evidence>
<proteinExistence type="predicted"/>
<organism evidence="2 3">
    <name type="scientific">Zobellella aerophila</name>
    <dbReference type="NCBI Taxonomy" id="870480"/>
    <lineage>
        <taxon>Bacteria</taxon>
        <taxon>Pseudomonadati</taxon>
        <taxon>Pseudomonadota</taxon>
        <taxon>Gammaproteobacteria</taxon>
        <taxon>Aeromonadales</taxon>
        <taxon>Aeromonadaceae</taxon>
        <taxon>Zobellella</taxon>
    </lineage>
</organism>
<dbReference type="Pfam" id="PF05751">
    <property type="entry name" value="FixH"/>
    <property type="match status" value="1"/>
</dbReference>
<feature type="transmembrane region" description="Helical" evidence="1">
    <location>
        <begin position="12"/>
        <end position="32"/>
    </location>
</feature>
<name>A0ABP6VA17_9GAMM</name>
<dbReference type="Proteomes" id="UP001500795">
    <property type="component" value="Unassembled WGS sequence"/>
</dbReference>
<accession>A0ABP6VA17</accession>
<keyword evidence="1" id="KW-1133">Transmembrane helix</keyword>
<evidence type="ECO:0000313" key="2">
    <source>
        <dbReference type="EMBL" id="GAA3529950.1"/>
    </source>
</evidence>
<dbReference type="RefSeq" id="WP_344954691.1">
    <property type="nucleotide sequence ID" value="NZ_BAABCX010000001.1"/>
</dbReference>
<keyword evidence="1" id="KW-0472">Membrane</keyword>
<keyword evidence="1" id="KW-0812">Transmembrane</keyword>
<dbReference type="EMBL" id="BAABCX010000001">
    <property type="protein sequence ID" value="GAA3529950.1"/>
    <property type="molecule type" value="Genomic_DNA"/>
</dbReference>